<reference evidence="1" key="1">
    <citation type="submission" date="2020-06" db="EMBL/GenBank/DDBJ databases">
        <authorList>
            <person name="Ji K."/>
            <person name="Li J."/>
        </authorList>
    </citation>
    <scope>NUCLEOTIDE SEQUENCE</scope>
    <source>
        <strain evidence="1">JKM2019</strain>
        <tissue evidence="1">Whole body</tissue>
    </source>
</reference>
<reference evidence="1" key="2">
    <citation type="journal article" date="2021" name="World Allergy Organ. J.">
        <title>Chromosome-level assembly of Dermatophagoides farinae genome and transcriptome reveals two novel allergens Der f 37 and Der f 39.</title>
        <authorList>
            <person name="Chen J."/>
            <person name="Cai Z."/>
            <person name="Fan D."/>
            <person name="Hu J."/>
            <person name="Hou Y."/>
            <person name="He Y."/>
            <person name="Zhang Z."/>
            <person name="Zhao Z."/>
            <person name="Gao P."/>
            <person name="Hu W."/>
            <person name="Sun J."/>
            <person name="Li J."/>
            <person name="Ji K."/>
        </authorList>
    </citation>
    <scope>NUCLEOTIDE SEQUENCE</scope>
    <source>
        <strain evidence="1">JKM2019</strain>
    </source>
</reference>
<name>A0A9D4NWV3_DERFA</name>
<proteinExistence type="predicted"/>
<sequence length="142" mass="16875">MQKLQTIIDLTNKCLNNQSIQSNVMAILDEKQCQYEVAKQKLDKQKELENVRQLLMKSNDDQNQNHDIHQQYRTITVENQLLLRKINKFTEIKQQLQRMDCKKIDRIRHLTPLMFNNDDDNDYCDDGDVSDISLSFNAQLKF</sequence>
<dbReference type="AlphaFoldDB" id="A0A9D4NWV3"/>
<protein>
    <submittedName>
        <fullName evidence="1">Uncharacterized protein</fullName>
    </submittedName>
</protein>
<dbReference type="Proteomes" id="UP000828236">
    <property type="component" value="Unassembled WGS sequence"/>
</dbReference>
<comment type="caution">
    <text evidence="1">The sequence shown here is derived from an EMBL/GenBank/DDBJ whole genome shotgun (WGS) entry which is preliminary data.</text>
</comment>
<accession>A0A9D4NWV3</accession>
<dbReference type="EMBL" id="SDOV01000007">
    <property type="protein sequence ID" value="KAH7639781.1"/>
    <property type="molecule type" value="Genomic_DNA"/>
</dbReference>
<gene>
    <name evidence="1" type="ORF">HUG17_3814</name>
</gene>
<organism evidence="1">
    <name type="scientific">Dermatophagoides farinae</name>
    <name type="common">American house dust mite</name>
    <dbReference type="NCBI Taxonomy" id="6954"/>
    <lineage>
        <taxon>Eukaryota</taxon>
        <taxon>Metazoa</taxon>
        <taxon>Ecdysozoa</taxon>
        <taxon>Arthropoda</taxon>
        <taxon>Chelicerata</taxon>
        <taxon>Arachnida</taxon>
        <taxon>Acari</taxon>
        <taxon>Acariformes</taxon>
        <taxon>Sarcoptiformes</taxon>
        <taxon>Astigmata</taxon>
        <taxon>Psoroptidia</taxon>
        <taxon>Analgoidea</taxon>
        <taxon>Pyroglyphidae</taxon>
        <taxon>Dermatophagoidinae</taxon>
        <taxon>Dermatophagoides</taxon>
    </lineage>
</organism>
<evidence type="ECO:0000313" key="1">
    <source>
        <dbReference type="EMBL" id="KAH7639781.1"/>
    </source>
</evidence>